<sequence>MLCEDQGSIGSKEDLFGTYYWIYPVNNKDNSMVRKLNVNFSSFPDLNFLYG</sequence>
<protein>
    <submittedName>
        <fullName evidence="1">Uncharacterized protein</fullName>
    </submittedName>
</protein>
<evidence type="ECO:0000313" key="1">
    <source>
        <dbReference type="EMBL" id="CDM92316.1"/>
    </source>
</evidence>
<name>A0A0B6XG23_XENBV</name>
<dbReference type="AlphaFoldDB" id="A0A0B6XG23"/>
<gene>
    <name evidence="1" type="ORF">XBW1_mp0197</name>
</gene>
<evidence type="ECO:0000313" key="2">
    <source>
        <dbReference type="Proteomes" id="UP000032930"/>
    </source>
</evidence>
<dbReference type="KEGG" id="xbv:XBW1_mp0197"/>
<organism evidence="1 2">
    <name type="scientific">Xenorhabdus bovienii</name>
    <name type="common">Xenorhabdus nematophila subsp. bovienii</name>
    <dbReference type="NCBI Taxonomy" id="40576"/>
    <lineage>
        <taxon>Bacteria</taxon>
        <taxon>Pseudomonadati</taxon>
        <taxon>Pseudomonadota</taxon>
        <taxon>Gammaproteobacteria</taxon>
        <taxon>Enterobacterales</taxon>
        <taxon>Morganellaceae</taxon>
        <taxon>Xenorhabdus</taxon>
    </lineage>
</organism>
<accession>A0A0B6XG23</accession>
<dbReference type="EMBL" id="FO818638">
    <property type="protein sequence ID" value="CDM92316.1"/>
    <property type="molecule type" value="Genomic_DNA"/>
</dbReference>
<proteinExistence type="predicted"/>
<dbReference type="Proteomes" id="UP000032930">
    <property type="component" value="Plasmid megaplasmid"/>
</dbReference>
<reference evidence="1 2" key="1">
    <citation type="submission" date="2014-02" db="EMBL/GenBank/DDBJ databases">
        <authorList>
            <person name="Genoscope - CEA"/>
        </authorList>
    </citation>
    <scope>NUCLEOTIDE SEQUENCE [LARGE SCALE GENOMIC DNA]</scope>
    <source>
        <strain evidence="1 2">CS03</strain>
        <plasmid evidence="2">Plasmid</plasmid>
    </source>
</reference>